<dbReference type="Proteomes" id="UP000011632">
    <property type="component" value="Unassembled WGS sequence"/>
</dbReference>
<protein>
    <recommendedName>
        <fullName evidence="1">DUF7964 domain-containing protein</fullName>
    </recommendedName>
</protein>
<evidence type="ECO:0000313" key="3">
    <source>
        <dbReference type="Proteomes" id="UP000011632"/>
    </source>
</evidence>
<name>L9Y0Z3_9EURY</name>
<feature type="domain" description="DUF7964" evidence="1">
    <location>
        <begin position="2"/>
        <end position="63"/>
    </location>
</feature>
<gene>
    <name evidence="2" type="ORF">C489_09126</name>
</gene>
<evidence type="ECO:0000313" key="2">
    <source>
        <dbReference type="EMBL" id="ELY67710.1"/>
    </source>
</evidence>
<proteinExistence type="predicted"/>
<evidence type="ECO:0000259" key="1">
    <source>
        <dbReference type="Pfam" id="PF25912"/>
    </source>
</evidence>
<dbReference type="AlphaFoldDB" id="L9Y0Z3"/>
<reference evidence="2 3" key="1">
    <citation type="journal article" date="2014" name="PLoS Genet.">
        <title>Phylogenetically driven sequencing of extremely halophilic archaea reveals strategies for static and dynamic osmo-response.</title>
        <authorList>
            <person name="Becker E.A."/>
            <person name="Seitzer P.M."/>
            <person name="Tritt A."/>
            <person name="Larsen D."/>
            <person name="Krusor M."/>
            <person name="Yao A.I."/>
            <person name="Wu D."/>
            <person name="Madern D."/>
            <person name="Eisen J.A."/>
            <person name="Darling A.E."/>
            <person name="Facciotti M.T."/>
        </authorList>
    </citation>
    <scope>NUCLEOTIDE SEQUENCE [LARGE SCALE GENOMIC DNA]</scope>
    <source>
        <strain evidence="2 3">JCM 10478</strain>
    </source>
</reference>
<organism evidence="2 3">
    <name type="scientific">Natrinema versiforme JCM 10478</name>
    <dbReference type="NCBI Taxonomy" id="1227496"/>
    <lineage>
        <taxon>Archaea</taxon>
        <taxon>Methanobacteriati</taxon>
        <taxon>Methanobacteriota</taxon>
        <taxon>Stenosarchaea group</taxon>
        <taxon>Halobacteria</taxon>
        <taxon>Halobacteriales</taxon>
        <taxon>Natrialbaceae</taxon>
        <taxon>Natrinema</taxon>
    </lineage>
</organism>
<dbReference type="EMBL" id="AOID01000027">
    <property type="protein sequence ID" value="ELY67710.1"/>
    <property type="molecule type" value="Genomic_DNA"/>
</dbReference>
<dbReference type="InterPro" id="IPR058270">
    <property type="entry name" value="DUF7964"/>
</dbReference>
<keyword evidence="3" id="KW-1185">Reference proteome</keyword>
<dbReference type="Pfam" id="PF25912">
    <property type="entry name" value="DUF7964"/>
    <property type="match status" value="1"/>
</dbReference>
<comment type="caution">
    <text evidence="2">The sequence shown here is derived from an EMBL/GenBank/DDBJ whole genome shotgun (WGS) entry which is preliminary data.</text>
</comment>
<accession>L9Y0Z3</accession>
<sequence>MPVSQGFLDKLEKHESVIGIVPMKMDRQGETIYVYDFTIELENIAYALRYDQTDGWTIIAKDEDVETVGLALQEYHHENGI</sequence>